<evidence type="ECO:0000313" key="5">
    <source>
        <dbReference type="Proteomes" id="UP000008952"/>
    </source>
</evidence>
<dbReference type="RefSeq" id="WP_008039040.1">
    <property type="nucleotide sequence ID" value="NZ_JH725147.1"/>
</dbReference>
<dbReference type="AlphaFoldDB" id="J0QX38"/>
<dbReference type="EC" id="2.7.1.49" evidence="2"/>
<dbReference type="SUPFAM" id="SSF53613">
    <property type="entry name" value="Ribokinase-like"/>
    <property type="match status" value="1"/>
</dbReference>
<organism evidence="4 5">
    <name type="scientific">Bartonella tamiae Th239</name>
    <dbReference type="NCBI Taxonomy" id="1094558"/>
    <lineage>
        <taxon>Bacteria</taxon>
        <taxon>Pseudomonadati</taxon>
        <taxon>Pseudomonadota</taxon>
        <taxon>Alphaproteobacteria</taxon>
        <taxon>Hyphomicrobiales</taxon>
        <taxon>Bartonellaceae</taxon>
        <taxon>Bartonella</taxon>
    </lineage>
</organism>
<accession>J0QX38</accession>
<sequence>MALNPRILIVAGTDPTGGAGIVRDIETAAHMRVDASIAITSVNVQDDMCVSQKHPISGEIIAHQMSAVLQAQKIDAIKIGMTGTSDSIDAITQILTAYPVVPVIFDPVIMASSGGYLVDNACIDAIKAKLLKHCYCVTPNLFELSRLSNSELAENELIAIEQAKNIFNFGVPNILIKGGHAAGKTSNDILLNTSTQKIFTNPRINTSMRGTGCILSTAIACHIALGKHLNTAIEEAKNYVFHLLEKNKKCKI</sequence>
<dbReference type="GO" id="GO:0008972">
    <property type="term" value="F:phosphomethylpyrimidine kinase activity"/>
    <property type="evidence" value="ECO:0007669"/>
    <property type="project" value="InterPro"/>
</dbReference>
<dbReference type="eggNOG" id="COG0351">
    <property type="taxonomic scope" value="Bacteria"/>
</dbReference>
<dbReference type="InterPro" id="IPR004399">
    <property type="entry name" value="HMP/HMP-P_kinase_dom"/>
</dbReference>
<dbReference type="Pfam" id="PF08543">
    <property type="entry name" value="Phos_pyr_kin"/>
    <property type="match status" value="1"/>
</dbReference>
<dbReference type="PANTHER" id="PTHR20858:SF17">
    <property type="entry name" value="HYDROXYMETHYLPYRIMIDINE_PHOSPHOMETHYLPYRIMIDINE KINASE THI20-RELATED"/>
    <property type="match status" value="1"/>
</dbReference>
<dbReference type="Gene3D" id="3.40.1190.20">
    <property type="match status" value="1"/>
</dbReference>
<protein>
    <recommendedName>
        <fullName evidence="2">hydroxymethylpyrimidine kinase</fullName>
        <ecNumber evidence="2">2.7.1.49</ecNumber>
    </recommendedName>
</protein>
<gene>
    <name evidence="4" type="ORF">ME5_01007</name>
</gene>
<evidence type="ECO:0000256" key="1">
    <source>
        <dbReference type="ARBA" id="ARBA00004948"/>
    </source>
</evidence>
<dbReference type="GO" id="GO:0009229">
    <property type="term" value="P:thiamine diphosphate biosynthetic process"/>
    <property type="evidence" value="ECO:0007669"/>
    <property type="project" value="UniProtKB-UniPathway"/>
</dbReference>
<dbReference type="CDD" id="cd01169">
    <property type="entry name" value="HMPP_kinase"/>
    <property type="match status" value="1"/>
</dbReference>
<dbReference type="HOGENOM" id="CLU_020520_0_2_5"/>
<reference evidence="4 5" key="1">
    <citation type="submission" date="2012-03" db="EMBL/GenBank/DDBJ databases">
        <title>The Genome Sequence of Bartonella tamiae Th239.</title>
        <authorList>
            <consortium name="The Broad Institute Genome Sequencing Platform"/>
            <consortium name="The Broad Institute Genome Sequencing Center for Infectious Disease"/>
            <person name="Feldgarden M."/>
            <person name="Kirby J."/>
            <person name="Kosoy M."/>
            <person name="Birtles R."/>
            <person name="Probert W.S."/>
            <person name="Chiaraviglio L."/>
            <person name="Young S.K."/>
            <person name="Zeng Q."/>
            <person name="Gargeya S."/>
            <person name="Fitzgerald M."/>
            <person name="Haas B."/>
            <person name="Abouelleil A."/>
            <person name="Alvarado L."/>
            <person name="Arachchi H.M."/>
            <person name="Berlin A."/>
            <person name="Chapman S.B."/>
            <person name="Gearin G."/>
            <person name="Goldberg J."/>
            <person name="Griggs A."/>
            <person name="Gujja S."/>
            <person name="Hansen M."/>
            <person name="Heiman D."/>
            <person name="Howarth C."/>
            <person name="Larimer J."/>
            <person name="Lui A."/>
            <person name="MacDonald P.J.P."/>
            <person name="McCowen C."/>
            <person name="Montmayeur A."/>
            <person name="Murphy C."/>
            <person name="Neiman D."/>
            <person name="Pearson M."/>
            <person name="Priest M."/>
            <person name="Roberts A."/>
            <person name="Saif S."/>
            <person name="Shea T."/>
            <person name="Sisk P."/>
            <person name="Stolte C."/>
            <person name="Sykes S."/>
            <person name="Wortman J."/>
            <person name="Nusbaum C."/>
            <person name="Birren B."/>
        </authorList>
    </citation>
    <scope>NUCLEOTIDE SEQUENCE [LARGE SCALE GENOMIC DNA]</scope>
    <source>
        <strain evidence="4 5">Th239</strain>
    </source>
</reference>
<evidence type="ECO:0000256" key="2">
    <source>
        <dbReference type="ARBA" id="ARBA00012135"/>
    </source>
</evidence>
<keyword evidence="4" id="KW-0418">Kinase</keyword>
<comment type="caution">
    <text evidence="4">The sequence shown here is derived from an EMBL/GenBank/DDBJ whole genome shotgun (WGS) entry which is preliminary data.</text>
</comment>
<feature type="domain" description="Pyridoxamine kinase/Phosphomethylpyrimidine kinase" evidence="3">
    <location>
        <begin position="14"/>
        <end position="247"/>
    </location>
</feature>
<dbReference type="PANTHER" id="PTHR20858">
    <property type="entry name" value="PHOSPHOMETHYLPYRIMIDINE KINASE"/>
    <property type="match status" value="1"/>
</dbReference>
<dbReference type="EMBL" id="AIMB01000007">
    <property type="protein sequence ID" value="EJF90606.1"/>
    <property type="molecule type" value="Genomic_DNA"/>
</dbReference>
<keyword evidence="5" id="KW-1185">Reference proteome</keyword>
<dbReference type="Proteomes" id="UP000008952">
    <property type="component" value="Unassembled WGS sequence"/>
</dbReference>
<dbReference type="OrthoDB" id="9810880at2"/>
<dbReference type="GO" id="GO:0005829">
    <property type="term" value="C:cytosol"/>
    <property type="evidence" value="ECO:0007669"/>
    <property type="project" value="TreeGrafter"/>
</dbReference>
<evidence type="ECO:0000313" key="4">
    <source>
        <dbReference type="EMBL" id="EJF90606.1"/>
    </source>
</evidence>
<proteinExistence type="predicted"/>
<dbReference type="InterPro" id="IPR029056">
    <property type="entry name" value="Ribokinase-like"/>
</dbReference>
<dbReference type="UniPathway" id="UPA00060">
    <property type="reaction ID" value="UER00138"/>
</dbReference>
<keyword evidence="4" id="KW-0808">Transferase</keyword>
<dbReference type="PATRIC" id="fig|1094558.3.peg.1099"/>
<name>J0QX38_9HYPH</name>
<dbReference type="GO" id="GO:0009228">
    <property type="term" value="P:thiamine biosynthetic process"/>
    <property type="evidence" value="ECO:0007669"/>
    <property type="project" value="InterPro"/>
</dbReference>
<comment type="pathway">
    <text evidence="1">Cofactor biosynthesis; thiamine diphosphate biosynthesis.</text>
</comment>
<dbReference type="STRING" id="1094558.ME5_01007"/>
<evidence type="ECO:0000259" key="3">
    <source>
        <dbReference type="Pfam" id="PF08543"/>
    </source>
</evidence>
<dbReference type="InterPro" id="IPR013749">
    <property type="entry name" value="PM/HMP-P_kinase-1"/>
</dbReference>
<dbReference type="GO" id="GO:0008902">
    <property type="term" value="F:hydroxymethylpyrimidine kinase activity"/>
    <property type="evidence" value="ECO:0007669"/>
    <property type="project" value="UniProtKB-EC"/>
</dbReference>